<name>A0AA38ZRK8_VITRO</name>
<dbReference type="PROSITE" id="PS50089">
    <property type="entry name" value="ZF_RING_2"/>
    <property type="match status" value="1"/>
</dbReference>
<dbReference type="Pfam" id="PF13639">
    <property type="entry name" value="zf-RING_2"/>
    <property type="match status" value="1"/>
</dbReference>
<dbReference type="AlphaFoldDB" id="A0AA38ZRK8"/>
<proteinExistence type="predicted"/>
<dbReference type="CDD" id="cd16461">
    <property type="entry name" value="RING-H2_EL5-like"/>
    <property type="match status" value="1"/>
</dbReference>
<keyword evidence="2" id="KW-1133">Transmembrane helix</keyword>
<protein>
    <recommendedName>
        <fullName evidence="3">RING-type domain-containing protein</fullName>
    </recommendedName>
</protein>
<keyword evidence="2" id="KW-0472">Membrane</keyword>
<accession>A0AA38ZRK8</accession>
<gene>
    <name evidence="4" type="ORF">PVL29_009806</name>
</gene>
<keyword evidence="1" id="KW-0479">Metal-binding</keyword>
<dbReference type="PANTHER" id="PTHR45676:SF41">
    <property type="entry name" value="RING-H2 FINGER PROTEIN ATL66"/>
    <property type="match status" value="1"/>
</dbReference>
<feature type="domain" description="RING-type" evidence="3">
    <location>
        <begin position="104"/>
        <end position="146"/>
    </location>
</feature>
<evidence type="ECO:0000259" key="3">
    <source>
        <dbReference type="PROSITE" id="PS50089"/>
    </source>
</evidence>
<evidence type="ECO:0000256" key="1">
    <source>
        <dbReference type="PROSITE-ProRule" id="PRU00175"/>
    </source>
</evidence>
<dbReference type="InterPro" id="IPR013083">
    <property type="entry name" value="Znf_RING/FYVE/PHD"/>
</dbReference>
<feature type="transmembrane region" description="Helical" evidence="2">
    <location>
        <begin position="29"/>
        <end position="53"/>
    </location>
</feature>
<reference evidence="4 5" key="1">
    <citation type="journal article" date="2023" name="BMC Biotechnol.">
        <title>Vitis rotundifolia cv Carlos genome sequencing.</title>
        <authorList>
            <person name="Huff M."/>
            <person name="Hulse-Kemp A."/>
            <person name="Scheffler B."/>
            <person name="Youngblood R."/>
            <person name="Simpson S."/>
            <person name="Babiker E."/>
            <person name="Staton M."/>
        </authorList>
    </citation>
    <scope>NUCLEOTIDE SEQUENCE [LARGE SCALE GENOMIC DNA]</scope>
    <source>
        <tissue evidence="4">Leaf</tissue>
    </source>
</reference>
<dbReference type="GO" id="GO:0016567">
    <property type="term" value="P:protein ubiquitination"/>
    <property type="evidence" value="ECO:0007669"/>
    <property type="project" value="TreeGrafter"/>
</dbReference>
<dbReference type="SMART" id="SM00184">
    <property type="entry name" value="RING"/>
    <property type="match status" value="1"/>
</dbReference>
<sequence length="162" mass="18113">MAPPSDPYNHHWHFSDLSDKTFQLHGRSLVVALVFFSLLLFFTFLFVYFFYVCTHRRHSATVRSTSNPTAPHVVELGLDPVTINALPIFLHGAPDNSGGLEVECSICISMFQEGERVKVLPQCRHAFHSQCVDKWLMTHSSCPLCRNAILRGDSLAGAGLIV</sequence>
<dbReference type="Proteomes" id="UP001168098">
    <property type="component" value="Unassembled WGS sequence"/>
</dbReference>
<dbReference type="EMBL" id="JARBHA010000008">
    <property type="protein sequence ID" value="KAJ9694008.1"/>
    <property type="molecule type" value="Genomic_DNA"/>
</dbReference>
<keyword evidence="5" id="KW-1185">Reference proteome</keyword>
<evidence type="ECO:0000313" key="4">
    <source>
        <dbReference type="EMBL" id="KAJ9694008.1"/>
    </source>
</evidence>
<organism evidence="4 5">
    <name type="scientific">Vitis rotundifolia</name>
    <name type="common">Muscadine grape</name>
    <dbReference type="NCBI Taxonomy" id="103349"/>
    <lineage>
        <taxon>Eukaryota</taxon>
        <taxon>Viridiplantae</taxon>
        <taxon>Streptophyta</taxon>
        <taxon>Embryophyta</taxon>
        <taxon>Tracheophyta</taxon>
        <taxon>Spermatophyta</taxon>
        <taxon>Magnoliopsida</taxon>
        <taxon>eudicotyledons</taxon>
        <taxon>Gunneridae</taxon>
        <taxon>Pentapetalae</taxon>
        <taxon>rosids</taxon>
        <taxon>Vitales</taxon>
        <taxon>Vitaceae</taxon>
        <taxon>Viteae</taxon>
        <taxon>Vitis</taxon>
    </lineage>
</organism>
<dbReference type="PANTHER" id="PTHR45676">
    <property type="entry name" value="RING-H2 FINGER PROTEIN ATL51-RELATED"/>
    <property type="match status" value="1"/>
</dbReference>
<evidence type="ECO:0000313" key="5">
    <source>
        <dbReference type="Proteomes" id="UP001168098"/>
    </source>
</evidence>
<keyword evidence="1" id="KW-0863">Zinc-finger</keyword>
<dbReference type="SUPFAM" id="SSF57850">
    <property type="entry name" value="RING/U-box"/>
    <property type="match status" value="1"/>
</dbReference>
<dbReference type="GO" id="GO:0008270">
    <property type="term" value="F:zinc ion binding"/>
    <property type="evidence" value="ECO:0007669"/>
    <property type="project" value="UniProtKB-KW"/>
</dbReference>
<dbReference type="Gene3D" id="3.30.40.10">
    <property type="entry name" value="Zinc/RING finger domain, C3HC4 (zinc finger)"/>
    <property type="match status" value="1"/>
</dbReference>
<comment type="caution">
    <text evidence="4">The sequence shown here is derived from an EMBL/GenBank/DDBJ whole genome shotgun (WGS) entry which is preliminary data.</text>
</comment>
<keyword evidence="1" id="KW-0862">Zinc</keyword>
<evidence type="ECO:0000256" key="2">
    <source>
        <dbReference type="SAM" id="Phobius"/>
    </source>
</evidence>
<dbReference type="InterPro" id="IPR001841">
    <property type="entry name" value="Znf_RING"/>
</dbReference>
<keyword evidence="2" id="KW-0812">Transmembrane</keyword>